<dbReference type="Gene3D" id="3.30.1230.10">
    <property type="entry name" value="YlxR-like"/>
    <property type="match status" value="1"/>
</dbReference>
<dbReference type="SUPFAM" id="SSF64376">
    <property type="entry name" value="YlxR-like"/>
    <property type="match status" value="1"/>
</dbReference>
<feature type="compositionally biased region" description="Basic and acidic residues" evidence="1">
    <location>
        <begin position="113"/>
        <end position="124"/>
    </location>
</feature>
<dbReference type="PANTHER" id="PTHR34215">
    <property type="entry name" value="BLL0784 PROTEIN"/>
    <property type="match status" value="1"/>
</dbReference>
<reference evidence="3 4" key="1">
    <citation type="submission" date="2018-11" db="EMBL/GenBank/DDBJ databases">
        <title>Sequencing the genomes of 1000 actinobacteria strains.</title>
        <authorList>
            <person name="Klenk H.-P."/>
        </authorList>
    </citation>
    <scope>NUCLEOTIDE SEQUENCE [LARGE SCALE GENOMIC DNA]</scope>
    <source>
        <strain evidence="3 4">DSM 11294</strain>
    </source>
</reference>
<dbReference type="EMBL" id="RKHK01000001">
    <property type="protein sequence ID" value="ROR74025.1"/>
    <property type="molecule type" value="Genomic_DNA"/>
</dbReference>
<dbReference type="AlphaFoldDB" id="A0A3N2BFN2"/>
<dbReference type="InterPro" id="IPR007393">
    <property type="entry name" value="YlxR_dom"/>
</dbReference>
<proteinExistence type="predicted"/>
<dbReference type="InterPro" id="IPR035931">
    <property type="entry name" value="YlxR-like_sf"/>
</dbReference>
<dbReference type="PANTHER" id="PTHR34215:SF1">
    <property type="entry name" value="YLXR DOMAIN-CONTAINING PROTEIN"/>
    <property type="match status" value="1"/>
</dbReference>
<evidence type="ECO:0000259" key="2">
    <source>
        <dbReference type="Pfam" id="PF04296"/>
    </source>
</evidence>
<dbReference type="Pfam" id="PF04296">
    <property type="entry name" value="YlxR"/>
    <property type="match status" value="1"/>
</dbReference>
<evidence type="ECO:0000256" key="1">
    <source>
        <dbReference type="SAM" id="MobiDB-lite"/>
    </source>
</evidence>
<sequence>MRRACSCQRRGEGGWRMTSEQSGRHQPIRTCVGCREPSTRSVLVRVVLESAAVAVVDEAKRAPGRGAWLHPSQACLDLALRRRALGRALRTTGPLSMEAVEEWFARSLSAGAQKRDESGLEADGHPMSTQR</sequence>
<accession>A0A3N2BFN2</accession>
<keyword evidence="4" id="KW-1185">Reference proteome</keyword>
<evidence type="ECO:0000313" key="3">
    <source>
        <dbReference type="EMBL" id="ROR74025.1"/>
    </source>
</evidence>
<gene>
    <name evidence="3" type="ORF">EDD31_2421</name>
</gene>
<evidence type="ECO:0000313" key="4">
    <source>
        <dbReference type="Proteomes" id="UP000280668"/>
    </source>
</evidence>
<protein>
    <recommendedName>
        <fullName evidence="2">YlxR domain-containing protein</fullName>
    </recommendedName>
</protein>
<feature type="region of interest" description="Disordered" evidence="1">
    <location>
        <begin position="110"/>
        <end position="131"/>
    </location>
</feature>
<name>A0A3N2BFN2_9MICO</name>
<comment type="caution">
    <text evidence="3">The sequence shown here is derived from an EMBL/GenBank/DDBJ whole genome shotgun (WGS) entry which is preliminary data.</text>
</comment>
<dbReference type="InterPro" id="IPR037465">
    <property type="entry name" value="YlxR"/>
</dbReference>
<organism evidence="3 4">
    <name type="scientific">Bogoriella caseilytica</name>
    <dbReference type="NCBI Taxonomy" id="56055"/>
    <lineage>
        <taxon>Bacteria</taxon>
        <taxon>Bacillati</taxon>
        <taxon>Actinomycetota</taxon>
        <taxon>Actinomycetes</taxon>
        <taxon>Micrococcales</taxon>
        <taxon>Bogoriellaceae</taxon>
        <taxon>Bogoriella</taxon>
    </lineage>
</organism>
<dbReference type="Proteomes" id="UP000280668">
    <property type="component" value="Unassembled WGS sequence"/>
</dbReference>
<feature type="domain" description="YlxR" evidence="2">
    <location>
        <begin position="29"/>
        <end position="94"/>
    </location>
</feature>